<dbReference type="RefSeq" id="WP_013925733.1">
    <property type="nucleotide sequence ID" value="NC_015702.1"/>
</dbReference>
<dbReference type="STRING" id="765952.PUV_27190"/>
<dbReference type="PANTHER" id="PTHR43856:SF1">
    <property type="entry name" value="MITOCHONDRIAL CARDIOLIPIN HYDROLASE"/>
    <property type="match status" value="1"/>
</dbReference>
<evidence type="ECO:0000313" key="10">
    <source>
        <dbReference type="Proteomes" id="UP000000495"/>
    </source>
</evidence>
<accession>F8KVE3</accession>
<dbReference type="GO" id="GO:0006793">
    <property type="term" value="P:phosphorus metabolic process"/>
    <property type="evidence" value="ECO:0007669"/>
    <property type="project" value="UniProtKB-ARBA"/>
</dbReference>
<dbReference type="InterPro" id="IPR001736">
    <property type="entry name" value="PLipase_D/transphosphatidylase"/>
</dbReference>
<dbReference type="EC" id="3.1.4.4" evidence="3"/>
<dbReference type="AlphaFoldDB" id="F8KVE3"/>
<comment type="catalytic activity">
    <reaction evidence="1">
        <text>a 1,2-diacyl-sn-glycero-3-phosphocholine + H2O = a 1,2-diacyl-sn-glycero-3-phosphate + choline + H(+)</text>
        <dbReference type="Rhea" id="RHEA:14445"/>
        <dbReference type="ChEBI" id="CHEBI:15354"/>
        <dbReference type="ChEBI" id="CHEBI:15377"/>
        <dbReference type="ChEBI" id="CHEBI:15378"/>
        <dbReference type="ChEBI" id="CHEBI:57643"/>
        <dbReference type="ChEBI" id="CHEBI:58608"/>
        <dbReference type="EC" id="3.1.4.4"/>
    </reaction>
</comment>
<sequence length="236" mass="26147">MFIKFIQKSTIFLLLTCCINLTAFSQNSSSIVCQTAVQTSFIEEIESHPIILSNHLPVATGHYNPINGSIYELLDKAQSSILIFTFTFNDPKTGKVLNEKAAQGLKIKIVLDRAHIGNLKTSLHFSIEIITPELREGHVHHKMLIVDEAFVWNGSPNFSAEGILSAKNASIAYYDPVAAAALHHEALCIERKAKRNQAAPISTVIGNQLLELYLLPHTEPNTLSYYRMGSKLSSTK</sequence>
<proteinExistence type="inferred from homology"/>
<keyword evidence="10" id="KW-1185">Reference proteome</keyword>
<evidence type="ECO:0000256" key="7">
    <source>
        <dbReference type="SAM" id="SignalP"/>
    </source>
</evidence>
<keyword evidence="4" id="KW-0378">Hydrolase</keyword>
<evidence type="ECO:0000256" key="2">
    <source>
        <dbReference type="ARBA" id="ARBA00008664"/>
    </source>
</evidence>
<dbReference type="InterPro" id="IPR025202">
    <property type="entry name" value="PLD-like_dom"/>
</dbReference>
<keyword evidence="6" id="KW-0443">Lipid metabolism</keyword>
<dbReference type="GO" id="GO:0016042">
    <property type="term" value="P:lipid catabolic process"/>
    <property type="evidence" value="ECO:0007669"/>
    <property type="project" value="UniProtKB-KW"/>
</dbReference>
<reference evidence="9 10" key="2">
    <citation type="journal article" date="2011" name="Mol. Biol. Evol.">
        <title>Unity in variety--the pan-genome of the Chlamydiae.</title>
        <authorList>
            <person name="Collingro A."/>
            <person name="Tischler P."/>
            <person name="Weinmaier T."/>
            <person name="Penz T."/>
            <person name="Heinz E."/>
            <person name="Brunham R.C."/>
            <person name="Read T.D."/>
            <person name="Bavoil P.M."/>
            <person name="Sachse K."/>
            <person name="Kahane S."/>
            <person name="Friedman M.G."/>
            <person name="Rattei T."/>
            <person name="Myers G.S."/>
            <person name="Horn M."/>
        </authorList>
    </citation>
    <scope>NUCLEOTIDE SEQUENCE [LARGE SCALE GENOMIC DNA]</scope>
    <source>
        <strain evidence="10">UV7</strain>
    </source>
</reference>
<evidence type="ECO:0000256" key="6">
    <source>
        <dbReference type="ARBA" id="ARBA00023098"/>
    </source>
</evidence>
<reference key="1">
    <citation type="journal article" date="2011" name="Mol. Biol. Evol.">
        <title>Unity in variety -- the pan-genome of the Chlamydiae.</title>
        <authorList>
            <person name="Collingro A."/>
            <person name="Tischler P."/>
            <person name="Weinmaier T."/>
            <person name="Penz T."/>
            <person name="Heinz E."/>
            <person name="Brunham R.C."/>
            <person name="Read T.D."/>
            <person name="Bavoil P.M."/>
            <person name="Sachse K."/>
            <person name="Kahane S."/>
            <person name="Friedman M.G."/>
            <person name="Rattei T."/>
            <person name="Myers G.S.A."/>
            <person name="Horn M."/>
        </authorList>
    </citation>
    <scope>NUCLEOTIDE SEQUENCE</scope>
    <source>
        <strain>UV7</strain>
    </source>
</reference>
<dbReference type="KEGG" id="puv:PUV_27190"/>
<dbReference type="PROSITE" id="PS50035">
    <property type="entry name" value="PLD"/>
    <property type="match status" value="1"/>
</dbReference>
<comment type="similarity">
    <text evidence="2">Belongs to the phospholipase D family.</text>
</comment>
<evidence type="ECO:0000313" key="9">
    <source>
        <dbReference type="EMBL" id="CCB87669.1"/>
    </source>
</evidence>
<name>F8KVE3_PARAV</name>
<dbReference type="InterPro" id="IPR051406">
    <property type="entry name" value="PLD_domain"/>
</dbReference>
<dbReference type="OrthoDB" id="273564at2"/>
<dbReference type="eggNOG" id="COG1502">
    <property type="taxonomic scope" value="Bacteria"/>
</dbReference>
<feature type="signal peptide" evidence="7">
    <location>
        <begin position="1"/>
        <end position="23"/>
    </location>
</feature>
<dbReference type="Pfam" id="PF13091">
    <property type="entry name" value="PLDc_2"/>
    <property type="match status" value="1"/>
</dbReference>
<dbReference type="GO" id="GO:0016891">
    <property type="term" value="F:RNA endonuclease activity producing 5'-phosphomonoesters, hydrolytic mechanism"/>
    <property type="evidence" value="ECO:0007669"/>
    <property type="project" value="TreeGrafter"/>
</dbReference>
<dbReference type="PANTHER" id="PTHR43856">
    <property type="entry name" value="CARDIOLIPIN HYDROLASE"/>
    <property type="match status" value="1"/>
</dbReference>
<gene>
    <name evidence="9" type="ordered locus">PUV_27190</name>
</gene>
<evidence type="ECO:0000256" key="1">
    <source>
        <dbReference type="ARBA" id="ARBA00000798"/>
    </source>
</evidence>
<organism evidence="9 10">
    <name type="scientific">Parachlamydia acanthamoebae (strain UV7)</name>
    <dbReference type="NCBI Taxonomy" id="765952"/>
    <lineage>
        <taxon>Bacteria</taxon>
        <taxon>Pseudomonadati</taxon>
        <taxon>Chlamydiota</taxon>
        <taxon>Chlamydiia</taxon>
        <taxon>Parachlamydiales</taxon>
        <taxon>Parachlamydiaceae</taxon>
        <taxon>Parachlamydia</taxon>
    </lineage>
</organism>
<feature type="domain" description="PLD phosphodiesterase" evidence="8">
    <location>
        <begin position="135"/>
        <end position="162"/>
    </location>
</feature>
<protein>
    <recommendedName>
        <fullName evidence="3">phospholipase D</fullName>
        <ecNumber evidence="3">3.1.4.4</ecNumber>
    </recommendedName>
</protein>
<evidence type="ECO:0000256" key="3">
    <source>
        <dbReference type="ARBA" id="ARBA00012027"/>
    </source>
</evidence>
<evidence type="ECO:0000256" key="5">
    <source>
        <dbReference type="ARBA" id="ARBA00022963"/>
    </source>
</evidence>
<dbReference type="Gene3D" id="3.30.870.10">
    <property type="entry name" value="Endonuclease Chain A"/>
    <property type="match status" value="1"/>
</dbReference>
<dbReference type="SUPFAM" id="SSF56024">
    <property type="entry name" value="Phospholipase D/nuclease"/>
    <property type="match status" value="1"/>
</dbReference>
<keyword evidence="5" id="KW-0442">Lipid degradation</keyword>
<feature type="chain" id="PRO_5003373854" description="phospholipase D" evidence="7">
    <location>
        <begin position="24"/>
        <end position="236"/>
    </location>
</feature>
<dbReference type="HOGENOM" id="CLU_1174519_0_0_0"/>
<dbReference type="Proteomes" id="UP000000495">
    <property type="component" value="Chromosome"/>
</dbReference>
<evidence type="ECO:0000259" key="8">
    <source>
        <dbReference type="PROSITE" id="PS50035"/>
    </source>
</evidence>
<keyword evidence="7" id="KW-0732">Signal</keyword>
<evidence type="ECO:0000256" key="4">
    <source>
        <dbReference type="ARBA" id="ARBA00022801"/>
    </source>
</evidence>
<dbReference type="EMBL" id="FR872580">
    <property type="protein sequence ID" value="CCB87669.1"/>
    <property type="molecule type" value="Genomic_DNA"/>
</dbReference>
<dbReference type="GO" id="GO:0004630">
    <property type="term" value="F:phospholipase D activity"/>
    <property type="evidence" value="ECO:0007669"/>
    <property type="project" value="UniProtKB-EC"/>
</dbReference>